<dbReference type="Proteomes" id="UP000295680">
    <property type="component" value="Unassembled WGS sequence"/>
</dbReference>
<dbReference type="Pfam" id="PF13231">
    <property type="entry name" value="PMT_2"/>
    <property type="match status" value="1"/>
</dbReference>
<dbReference type="RefSeq" id="WP_132125011.1">
    <property type="nucleotide sequence ID" value="NZ_SLWS01000014.1"/>
</dbReference>
<dbReference type="InterPro" id="IPR050297">
    <property type="entry name" value="LipidA_mod_glycosyltrf_83"/>
</dbReference>
<feature type="transmembrane region" description="Helical" evidence="8">
    <location>
        <begin position="323"/>
        <end position="343"/>
    </location>
</feature>
<feature type="transmembrane region" description="Helical" evidence="8">
    <location>
        <begin position="76"/>
        <end position="96"/>
    </location>
</feature>
<evidence type="ECO:0000256" key="7">
    <source>
        <dbReference type="ARBA" id="ARBA00023136"/>
    </source>
</evidence>
<keyword evidence="3" id="KW-0328">Glycosyltransferase</keyword>
<dbReference type="PANTHER" id="PTHR33908">
    <property type="entry name" value="MANNOSYLTRANSFERASE YKCB-RELATED"/>
    <property type="match status" value="1"/>
</dbReference>
<evidence type="ECO:0000256" key="8">
    <source>
        <dbReference type="SAM" id="Phobius"/>
    </source>
</evidence>
<evidence type="ECO:0000256" key="3">
    <source>
        <dbReference type="ARBA" id="ARBA00022676"/>
    </source>
</evidence>
<evidence type="ECO:0000313" key="11">
    <source>
        <dbReference type="Proteomes" id="UP000295680"/>
    </source>
</evidence>
<evidence type="ECO:0000256" key="1">
    <source>
        <dbReference type="ARBA" id="ARBA00004651"/>
    </source>
</evidence>
<comment type="subcellular location">
    <subcellularLocation>
        <location evidence="1">Cell membrane</location>
        <topology evidence="1">Multi-pass membrane protein</topology>
    </subcellularLocation>
</comment>
<dbReference type="GO" id="GO:0005886">
    <property type="term" value="C:plasma membrane"/>
    <property type="evidence" value="ECO:0007669"/>
    <property type="project" value="UniProtKB-SubCell"/>
</dbReference>
<feature type="transmembrane region" description="Helical" evidence="8">
    <location>
        <begin position="294"/>
        <end position="311"/>
    </location>
</feature>
<name>A0A4V2S4W5_9PSEU</name>
<proteinExistence type="predicted"/>
<evidence type="ECO:0000256" key="4">
    <source>
        <dbReference type="ARBA" id="ARBA00022679"/>
    </source>
</evidence>
<comment type="caution">
    <text evidence="10">The sequence shown here is derived from an EMBL/GenBank/DDBJ whole genome shotgun (WGS) entry which is preliminary data.</text>
</comment>
<accession>A0A4V2S4W5</accession>
<feature type="transmembrane region" description="Helical" evidence="8">
    <location>
        <begin position="12"/>
        <end position="33"/>
    </location>
</feature>
<feature type="transmembrane region" description="Helical" evidence="8">
    <location>
        <begin position="195"/>
        <end position="218"/>
    </location>
</feature>
<keyword evidence="2" id="KW-1003">Cell membrane</keyword>
<keyword evidence="6 8" id="KW-1133">Transmembrane helix</keyword>
<dbReference type="AlphaFoldDB" id="A0A4V2S4W5"/>
<dbReference type="InterPro" id="IPR038731">
    <property type="entry name" value="RgtA/B/C-like"/>
</dbReference>
<dbReference type="EMBL" id="SLWS01000014">
    <property type="protein sequence ID" value="TCO49770.1"/>
    <property type="molecule type" value="Genomic_DNA"/>
</dbReference>
<dbReference type="PANTHER" id="PTHR33908:SF11">
    <property type="entry name" value="MEMBRANE PROTEIN"/>
    <property type="match status" value="1"/>
</dbReference>
<keyword evidence="5 8" id="KW-0812">Transmembrane</keyword>
<gene>
    <name evidence="10" type="ORF">EV192_114140</name>
</gene>
<dbReference type="OrthoDB" id="5166595at2"/>
<keyword evidence="4 10" id="KW-0808">Transferase</keyword>
<feature type="transmembrane region" description="Helical" evidence="8">
    <location>
        <begin position="270"/>
        <end position="288"/>
    </location>
</feature>
<evidence type="ECO:0000313" key="10">
    <source>
        <dbReference type="EMBL" id="TCO49770.1"/>
    </source>
</evidence>
<feature type="transmembrane region" description="Helical" evidence="8">
    <location>
        <begin position="155"/>
        <end position="188"/>
    </location>
</feature>
<keyword evidence="7 8" id="KW-0472">Membrane</keyword>
<evidence type="ECO:0000256" key="2">
    <source>
        <dbReference type="ARBA" id="ARBA00022475"/>
    </source>
</evidence>
<keyword evidence="11" id="KW-1185">Reference proteome</keyword>
<dbReference type="GO" id="GO:0009103">
    <property type="term" value="P:lipopolysaccharide biosynthetic process"/>
    <property type="evidence" value="ECO:0007669"/>
    <property type="project" value="UniProtKB-ARBA"/>
</dbReference>
<evidence type="ECO:0000256" key="6">
    <source>
        <dbReference type="ARBA" id="ARBA00022989"/>
    </source>
</evidence>
<feature type="domain" description="Glycosyltransferase RgtA/B/C/D-like" evidence="9">
    <location>
        <begin position="55"/>
        <end position="215"/>
    </location>
</feature>
<evidence type="ECO:0000259" key="9">
    <source>
        <dbReference type="Pfam" id="PF13231"/>
    </source>
</evidence>
<organism evidence="10 11">
    <name type="scientific">Actinocrispum wychmicini</name>
    <dbReference type="NCBI Taxonomy" id="1213861"/>
    <lineage>
        <taxon>Bacteria</taxon>
        <taxon>Bacillati</taxon>
        <taxon>Actinomycetota</taxon>
        <taxon>Actinomycetes</taxon>
        <taxon>Pseudonocardiales</taxon>
        <taxon>Pseudonocardiaceae</taxon>
        <taxon>Actinocrispum</taxon>
    </lineage>
</organism>
<evidence type="ECO:0000256" key="5">
    <source>
        <dbReference type="ARBA" id="ARBA00022692"/>
    </source>
</evidence>
<dbReference type="GO" id="GO:0016763">
    <property type="term" value="F:pentosyltransferase activity"/>
    <property type="evidence" value="ECO:0007669"/>
    <property type="project" value="TreeGrafter"/>
</dbReference>
<reference evidence="10 11" key="1">
    <citation type="submission" date="2019-03" db="EMBL/GenBank/DDBJ databases">
        <title>Genomic Encyclopedia of Type Strains, Phase IV (KMG-IV): sequencing the most valuable type-strain genomes for metagenomic binning, comparative biology and taxonomic classification.</title>
        <authorList>
            <person name="Goeker M."/>
        </authorList>
    </citation>
    <scope>NUCLEOTIDE SEQUENCE [LARGE SCALE GENOMIC DNA]</scope>
    <source>
        <strain evidence="10 11">DSM 45934</strain>
    </source>
</reference>
<protein>
    <submittedName>
        <fullName evidence="10">4-amino-4-deoxy-L-arabinose transferase-like glycosyltransferase</fullName>
    </submittedName>
</protein>
<sequence length="493" mass="53128">MDETGSLPRFAARPVGIVVAVQIAVATALSWRYGFHRDELYFVAAGKRLDWGYTDQPPITPLLARIATTVFGETPMGLRVVATLAAAATVVLVALVAREIGAGRTAQWVSAASAALASYVVVVTHMVSTTTIDMLVWVALGLAVMRLLRTGDPRWWVAVGAIIGVGLANKWLVLLLVSGLAVGVVVFGPRNVLRSWWLAVGVLVTLALAAPIMVWQAAHDFPMLTVASGISQDDGPENRIMFVPMQLVYLSPVLVPVWITGIRRLWRLSWGRAFAVAYPVVCVELLVLGGKPYYSVPLLLLLMPAGVEPVLQWLSRRALWRGVAIAGAATGVVVSLVVGMPILPASALNGPVLGVNKEQGEQYGWPELTSTVARVWQEIPADQRGKAVILGGNYGETAAIEYYGPEHGLPQPYSGHMSYADWGPPADTMTGPVVLVGYPRQSDAHQFIPGCHVVATVDNGIDLDNEEQGKLVSLCSPPNQPWSRIWPSLRNFY</sequence>
<feature type="transmembrane region" description="Helical" evidence="8">
    <location>
        <begin position="238"/>
        <end position="258"/>
    </location>
</feature>